<evidence type="ECO:0000313" key="2">
    <source>
        <dbReference type="Proteomes" id="UP000688947"/>
    </source>
</evidence>
<gene>
    <name evidence="1" type="ORF">JG687_00013901</name>
</gene>
<sequence length="132" mass="15020">MMTPVFRGALPPTWANSASDLRTAQKRDKLAEYLLTAFTEWTANGPTCSLDADGLLSGCNNWDRSSASLIDRQCCRYIRNMMKKGYRNNRNEQIAVDWRNRGVGYWKNAAYQPTCKPPPLVQRSITMKVLIT</sequence>
<dbReference type="EMBL" id="JAENGZ010001067">
    <property type="protein sequence ID" value="KAG6951000.1"/>
    <property type="molecule type" value="Genomic_DNA"/>
</dbReference>
<proteinExistence type="predicted"/>
<evidence type="ECO:0000313" key="1">
    <source>
        <dbReference type="EMBL" id="KAG6951000.1"/>
    </source>
</evidence>
<organism evidence="1 2">
    <name type="scientific">Phytophthora cactorum</name>
    <dbReference type="NCBI Taxonomy" id="29920"/>
    <lineage>
        <taxon>Eukaryota</taxon>
        <taxon>Sar</taxon>
        <taxon>Stramenopiles</taxon>
        <taxon>Oomycota</taxon>
        <taxon>Peronosporomycetes</taxon>
        <taxon>Peronosporales</taxon>
        <taxon>Peronosporaceae</taxon>
        <taxon>Phytophthora</taxon>
    </lineage>
</organism>
<comment type="caution">
    <text evidence="1">The sequence shown here is derived from an EMBL/GenBank/DDBJ whole genome shotgun (WGS) entry which is preliminary data.</text>
</comment>
<accession>A0A8T1U034</accession>
<protein>
    <submittedName>
        <fullName evidence="1">Uncharacterized protein</fullName>
    </submittedName>
</protein>
<dbReference type="AlphaFoldDB" id="A0A8T1U034"/>
<dbReference type="Proteomes" id="UP000688947">
    <property type="component" value="Unassembled WGS sequence"/>
</dbReference>
<reference evidence="1" key="1">
    <citation type="submission" date="2021-01" db="EMBL/GenBank/DDBJ databases">
        <title>Phytophthora aleatoria, a newly-described species from Pinus radiata is distinct from Phytophthora cactorum isolates based on comparative genomics.</title>
        <authorList>
            <person name="Mcdougal R."/>
            <person name="Panda P."/>
            <person name="Williams N."/>
            <person name="Studholme D.J."/>
        </authorList>
    </citation>
    <scope>NUCLEOTIDE SEQUENCE</scope>
    <source>
        <strain evidence="1">NZFS 3830</strain>
    </source>
</reference>
<name>A0A8T1U034_9STRA</name>